<keyword evidence="2" id="KW-0472">Membrane</keyword>
<evidence type="ECO:0000313" key="6">
    <source>
        <dbReference type="EMBL" id="MBC3539862.1"/>
    </source>
</evidence>
<dbReference type="SUPFAM" id="SSF49464">
    <property type="entry name" value="Carboxypeptidase regulatory domain-like"/>
    <property type="match status" value="1"/>
</dbReference>
<dbReference type="InterPro" id="IPR036942">
    <property type="entry name" value="Beta-barrel_TonB_sf"/>
</dbReference>
<gene>
    <name evidence="6" type="ORF">H7U12_09220</name>
</gene>
<evidence type="ECO:0000256" key="2">
    <source>
        <dbReference type="ARBA" id="ARBA00023136"/>
    </source>
</evidence>
<name>A0ABR6VRS5_9BACT</name>
<proteinExistence type="predicted"/>
<feature type="domain" description="Outer membrane protein beta-barrel" evidence="5">
    <location>
        <begin position="400"/>
        <end position="802"/>
    </location>
</feature>
<dbReference type="Proteomes" id="UP000659698">
    <property type="component" value="Unassembled WGS sequence"/>
</dbReference>
<feature type="signal peptide" evidence="4">
    <location>
        <begin position="1"/>
        <end position="24"/>
    </location>
</feature>
<keyword evidence="3" id="KW-0998">Cell outer membrane</keyword>
<keyword evidence="6" id="KW-0675">Receptor</keyword>
<dbReference type="Gene3D" id="2.170.130.10">
    <property type="entry name" value="TonB-dependent receptor, plug domain"/>
    <property type="match status" value="1"/>
</dbReference>
<dbReference type="InterPro" id="IPR008969">
    <property type="entry name" value="CarboxyPept-like_regulatory"/>
</dbReference>
<dbReference type="RefSeq" id="WP_186636380.1">
    <property type="nucleotide sequence ID" value="NZ_JACOAF010000021.1"/>
</dbReference>
<dbReference type="InterPro" id="IPR041700">
    <property type="entry name" value="OMP_b-brl_3"/>
</dbReference>
<dbReference type="PANTHER" id="PTHR40980">
    <property type="entry name" value="PLUG DOMAIN-CONTAINING PROTEIN"/>
    <property type="match status" value="1"/>
</dbReference>
<keyword evidence="4" id="KW-0732">Signal</keyword>
<dbReference type="Pfam" id="PF13620">
    <property type="entry name" value="CarboxypepD_reg"/>
    <property type="match status" value="1"/>
</dbReference>
<evidence type="ECO:0000256" key="3">
    <source>
        <dbReference type="ARBA" id="ARBA00023237"/>
    </source>
</evidence>
<evidence type="ECO:0000256" key="4">
    <source>
        <dbReference type="SAM" id="SignalP"/>
    </source>
</evidence>
<dbReference type="Gene3D" id="2.40.170.20">
    <property type="entry name" value="TonB-dependent receptor, beta-barrel domain"/>
    <property type="match status" value="1"/>
</dbReference>
<dbReference type="InterPro" id="IPR037066">
    <property type="entry name" value="Plug_dom_sf"/>
</dbReference>
<evidence type="ECO:0000313" key="7">
    <source>
        <dbReference type="Proteomes" id="UP000659698"/>
    </source>
</evidence>
<keyword evidence="7" id="KW-1185">Reference proteome</keyword>
<dbReference type="Pfam" id="PF14905">
    <property type="entry name" value="OMP_b-brl_3"/>
    <property type="match status" value="1"/>
</dbReference>
<dbReference type="EMBL" id="JACOAF010000021">
    <property type="protein sequence ID" value="MBC3539862.1"/>
    <property type="molecule type" value="Genomic_DNA"/>
</dbReference>
<feature type="chain" id="PRO_5045085399" evidence="4">
    <location>
        <begin position="25"/>
        <end position="824"/>
    </location>
</feature>
<evidence type="ECO:0000256" key="1">
    <source>
        <dbReference type="ARBA" id="ARBA00004442"/>
    </source>
</evidence>
<comment type="subcellular location">
    <subcellularLocation>
        <location evidence="1">Cell outer membrane</location>
    </subcellularLocation>
</comment>
<dbReference type="SUPFAM" id="SSF56935">
    <property type="entry name" value="Porins"/>
    <property type="match status" value="1"/>
</dbReference>
<reference evidence="6 7" key="1">
    <citation type="journal article" date="2019" name="Int. J. Syst. Evol. Microbiol.">
        <title>Rufibacter sediminis sp. nov., isolated from freshwater lake sediment.</title>
        <authorList>
            <person name="Qu J.H."/>
            <person name="Zhang L.J."/>
            <person name="Fu Y.H."/>
            <person name="Li H.F."/>
        </authorList>
    </citation>
    <scope>NUCLEOTIDE SEQUENCE [LARGE SCALE GENOMIC DNA]</scope>
    <source>
        <strain evidence="6 7">H-1</strain>
    </source>
</reference>
<comment type="caution">
    <text evidence="6">The sequence shown here is derived from an EMBL/GenBank/DDBJ whole genome shotgun (WGS) entry which is preliminary data.</text>
</comment>
<sequence>MKKRTLFLLGQLCLCLYFSGRGLAQGTPATTAPVAPQAVGKITGTVVDSLAGKPVEYTTVSLLRKGSTTSVDGTLTNAQGNFSFAGVPLGEYSVSFSFIGYETKVRHQIQVTAQRPEVALGTIRLSAATTRLKEVTVQGLRPTITQEADKMVVSVQGTALAAGRTAYDVLTRAPGVFIDQEGNIQLNGRSGVTVMLDGKLTYLSARDLRSLLEGMPAENLKNIEIITNPSARFDAEGASGILNINLKKNEVQGMNGSVYGGSTYNFKQVGFTLGSTFNYKSGPWNSFLNLDVAHRVGGREATFTRVFYGEEQTTYFDQVATGNFEVQGPPAVRLGTDYSLNDRHSVGFMTYFNTNKLHADFLTDTYLGNAPREYNQYIDANNYNANRFTNFTSNVHYLGKLDTAGTTLSADLDFVRITNRGDANFYNFYYDLTGGLPNRQDFLYTSTPNGYNIYSAKVDYTHPFSKKRKIEFGAKASKVASDNDSRFYFNNAEALVLDPARTNHFLYDEAILAAYINWSSKIGERYTLQAGLRAEETISKGESLTTQQVNERNYLGFFPSLFLQQKVSENYQVNYSYSRRLQRPNYGNLNPFIAYRDPYTYWQGNPGLRPQYTHAFGVTQTFKKEYSLVLNYQLIQDVMAEIPQLDVEKALTIYTIGNVDDGHNLSLTANVPVKIRKNWDSQNTMLVSYNRFTTQFNDAQATNAQVFYSLQSTQNILLPYKIKMEINASYRGPGAYGVYEVDSQWWLNIGFKKSFLEDKLDLSVNANDLFKGQRIKVATVGRNINEFDQYFRARSIGINLRYNFSRGAKIDPKRQSSLDELNRT</sequence>
<protein>
    <submittedName>
        <fullName evidence="6">TonB-dependent receptor</fullName>
    </submittedName>
</protein>
<organism evidence="6 7">
    <name type="scientific">Rufibacter sediminis</name>
    <dbReference type="NCBI Taxonomy" id="2762756"/>
    <lineage>
        <taxon>Bacteria</taxon>
        <taxon>Pseudomonadati</taxon>
        <taxon>Bacteroidota</taxon>
        <taxon>Cytophagia</taxon>
        <taxon>Cytophagales</taxon>
        <taxon>Hymenobacteraceae</taxon>
        <taxon>Rufibacter</taxon>
    </lineage>
</organism>
<dbReference type="Gene3D" id="2.60.40.1120">
    <property type="entry name" value="Carboxypeptidase-like, regulatory domain"/>
    <property type="match status" value="1"/>
</dbReference>
<evidence type="ECO:0000259" key="5">
    <source>
        <dbReference type="Pfam" id="PF14905"/>
    </source>
</evidence>
<dbReference type="PANTHER" id="PTHR40980:SF4">
    <property type="entry name" value="TONB-DEPENDENT RECEPTOR-LIKE BETA-BARREL DOMAIN-CONTAINING PROTEIN"/>
    <property type="match status" value="1"/>
</dbReference>
<accession>A0ABR6VRS5</accession>